<dbReference type="GO" id="GO:0004523">
    <property type="term" value="F:RNA-DNA hybrid ribonuclease activity"/>
    <property type="evidence" value="ECO:0007669"/>
    <property type="project" value="UniProtKB-UniRule"/>
</dbReference>
<dbReference type="InterPro" id="IPR036397">
    <property type="entry name" value="RNaseH_sf"/>
</dbReference>
<dbReference type="InterPro" id="IPR017290">
    <property type="entry name" value="RNase_H_bac"/>
</dbReference>
<evidence type="ECO:0000259" key="2">
    <source>
        <dbReference type="Pfam" id="PF01693"/>
    </source>
</evidence>
<keyword evidence="1" id="KW-0378">Hydrolase</keyword>
<dbReference type="AlphaFoldDB" id="A0A133NB55"/>
<dbReference type="RefSeq" id="WP_008801693.1">
    <property type="nucleotide sequence ID" value="NZ_KQ956559.1"/>
</dbReference>
<dbReference type="EMBL" id="LRPX01000069">
    <property type="protein sequence ID" value="KXA13502.1"/>
    <property type="molecule type" value="Genomic_DNA"/>
</dbReference>
<evidence type="ECO:0000313" key="4">
    <source>
        <dbReference type="Proteomes" id="UP000070617"/>
    </source>
</evidence>
<evidence type="ECO:0000313" key="3">
    <source>
        <dbReference type="EMBL" id="KXA13502.1"/>
    </source>
</evidence>
<dbReference type="GO" id="GO:0003676">
    <property type="term" value="F:nucleic acid binding"/>
    <property type="evidence" value="ECO:0007669"/>
    <property type="project" value="UniProtKB-UniRule"/>
</dbReference>
<dbReference type="SUPFAM" id="SSF55658">
    <property type="entry name" value="L9 N-domain-like"/>
    <property type="match status" value="1"/>
</dbReference>
<comment type="function">
    <text evidence="1">Endonuclease that specifically degrades the RNA of RNA-DNA hybrids.</text>
</comment>
<dbReference type="Gene3D" id="3.40.970.10">
    <property type="entry name" value="Ribonuclease H1, N-terminal domain"/>
    <property type="match status" value="1"/>
</dbReference>
<keyword evidence="1" id="KW-0479">Metal-binding</keyword>
<comment type="similarity">
    <text evidence="1">Belongs to the RNase H family.</text>
</comment>
<dbReference type="GO" id="GO:0005737">
    <property type="term" value="C:cytoplasm"/>
    <property type="evidence" value="ECO:0007669"/>
    <property type="project" value="UniProtKB-SubCell"/>
</dbReference>
<dbReference type="InterPro" id="IPR037056">
    <property type="entry name" value="RNase_H1_N_sf"/>
</dbReference>
<dbReference type="PIRSF" id="PIRSF037839">
    <property type="entry name" value="Ribonuclease_H"/>
    <property type="match status" value="1"/>
</dbReference>
<feature type="domain" description="Ribonuclease H1 N-terminal" evidence="2">
    <location>
        <begin position="14"/>
        <end position="48"/>
    </location>
</feature>
<keyword evidence="1" id="KW-0963">Cytoplasm</keyword>
<sequence>MAKVYAYFLELTGESGVVDTWAECQEKTKGVKKARYKSFPDRIQAGNWLSRGAIYEKKEALQKKIIQKMELPEGIYFDAGTGRGIGVEVRVSDKNGNSLLEEGCNEFGNILLGFSKTNNYGELTGLSKAIDIALEKKIFHIYGDSNLVLEFWSQGRYHPEKLEKETVILIQDVIKKRKQFEALGGKISYISGDINPADLGFHK</sequence>
<keyword evidence="1" id="KW-0540">Nuclease</keyword>
<dbReference type="InterPro" id="IPR012337">
    <property type="entry name" value="RNaseH-like_sf"/>
</dbReference>
<dbReference type="EC" id="3.1.26.4" evidence="1"/>
<accession>A0A133NB55</accession>
<name>A0A133NB55_9FUSO</name>
<keyword evidence="4" id="KW-1185">Reference proteome</keyword>
<dbReference type="InterPro" id="IPR011320">
    <property type="entry name" value="RNase_H1_N"/>
</dbReference>
<keyword evidence="1" id="KW-0460">Magnesium</keyword>
<dbReference type="GO" id="GO:0046872">
    <property type="term" value="F:metal ion binding"/>
    <property type="evidence" value="ECO:0007669"/>
    <property type="project" value="UniProtKB-KW"/>
</dbReference>
<dbReference type="STRING" id="134605.HMPREF3206_01404"/>
<dbReference type="InterPro" id="IPR009027">
    <property type="entry name" value="Ribosomal_bL9/RNase_H1_N"/>
</dbReference>
<dbReference type="SUPFAM" id="SSF53098">
    <property type="entry name" value="Ribonuclease H-like"/>
    <property type="match status" value="1"/>
</dbReference>
<keyword evidence="1" id="KW-0255">Endonuclease</keyword>
<proteinExistence type="inferred from homology"/>
<dbReference type="Pfam" id="PF01693">
    <property type="entry name" value="Cauli_VI"/>
    <property type="match status" value="1"/>
</dbReference>
<protein>
    <recommendedName>
        <fullName evidence="1">Ribonuclease H</fullName>
        <ecNumber evidence="1">3.1.26.4</ecNumber>
    </recommendedName>
</protein>
<comment type="catalytic activity">
    <reaction evidence="1">
        <text>Endonucleolytic cleavage to 5'-phosphomonoester.</text>
        <dbReference type="EC" id="3.1.26.4"/>
    </reaction>
</comment>
<organism evidence="3 4">
    <name type="scientific">Fusobacterium equinum</name>
    <dbReference type="NCBI Taxonomy" id="134605"/>
    <lineage>
        <taxon>Bacteria</taxon>
        <taxon>Fusobacteriati</taxon>
        <taxon>Fusobacteriota</taxon>
        <taxon>Fusobacteriia</taxon>
        <taxon>Fusobacteriales</taxon>
        <taxon>Fusobacteriaceae</taxon>
        <taxon>Fusobacterium</taxon>
    </lineage>
</organism>
<evidence type="ECO:0000256" key="1">
    <source>
        <dbReference type="PIRNR" id="PIRNR037839"/>
    </source>
</evidence>
<gene>
    <name evidence="3" type="ORF">HMPREF3206_01404</name>
</gene>
<comment type="caution">
    <text evidence="3">The sequence shown here is derived from an EMBL/GenBank/DDBJ whole genome shotgun (WGS) entry which is preliminary data.</text>
</comment>
<dbReference type="PATRIC" id="fig|134605.3.peg.1391"/>
<dbReference type="Gene3D" id="3.30.420.10">
    <property type="entry name" value="Ribonuclease H-like superfamily/Ribonuclease H"/>
    <property type="match status" value="1"/>
</dbReference>
<dbReference type="Proteomes" id="UP000070617">
    <property type="component" value="Unassembled WGS sequence"/>
</dbReference>
<comment type="subcellular location">
    <subcellularLocation>
        <location evidence="1">Cytoplasm</location>
    </subcellularLocation>
</comment>
<reference evidence="4" key="1">
    <citation type="submission" date="2016-01" db="EMBL/GenBank/DDBJ databases">
        <authorList>
            <person name="Mitreva M."/>
            <person name="Pepin K.H."/>
            <person name="Mihindukulasuriya K.A."/>
            <person name="Fulton R."/>
            <person name="Fronick C."/>
            <person name="O'Laughlin M."/>
            <person name="Miner T."/>
            <person name="Herter B."/>
            <person name="Rosa B.A."/>
            <person name="Cordes M."/>
            <person name="Tomlinson C."/>
            <person name="Wollam A."/>
            <person name="Palsikar V.B."/>
            <person name="Mardis E.R."/>
            <person name="Wilson R.K."/>
        </authorList>
    </citation>
    <scope>NUCLEOTIDE SEQUENCE [LARGE SCALE GENOMIC DNA]</scope>
    <source>
        <strain evidence="4">CMW8396</strain>
    </source>
</reference>